<reference evidence="1" key="1">
    <citation type="submission" date="2020-01" db="EMBL/GenBank/DDBJ databases">
        <title>Insect and environment-associated Actinomycetes.</title>
        <authorList>
            <person name="Currrie C."/>
            <person name="Chevrette M."/>
            <person name="Carlson C."/>
            <person name="Stubbendieck R."/>
            <person name="Wendt-Pienkowski E."/>
        </authorList>
    </citation>
    <scope>NUCLEOTIDE SEQUENCE</scope>
    <source>
        <strain evidence="1">SID7499</strain>
    </source>
</reference>
<protein>
    <submittedName>
        <fullName evidence="1">S9 family peptidase</fullName>
    </submittedName>
</protein>
<organism evidence="1">
    <name type="scientific">Streptomyces sp. SID7499</name>
    <dbReference type="NCBI Taxonomy" id="2706086"/>
    <lineage>
        <taxon>Bacteria</taxon>
        <taxon>Bacillati</taxon>
        <taxon>Actinomycetota</taxon>
        <taxon>Actinomycetes</taxon>
        <taxon>Kitasatosporales</taxon>
        <taxon>Streptomycetaceae</taxon>
        <taxon>Streptomyces</taxon>
    </lineage>
</organism>
<sequence length="79" mass="8283">TGATRIVHVDEDPVWLDLFPGVPAWAPDGRLVRIVDEGGARVLAVGDRLLTGSQLHVQSVLDIGESDILVSAVAGEDAV</sequence>
<proteinExistence type="predicted"/>
<name>A0A6G3Y0I4_9ACTN</name>
<evidence type="ECO:0000313" key="1">
    <source>
        <dbReference type="EMBL" id="NEE23394.1"/>
    </source>
</evidence>
<feature type="non-terminal residue" evidence="1">
    <location>
        <position position="79"/>
    </location>
</feature>
<dbReference type="EMBL" id="JAAGMN010010332">
    <property type="protein sequence ID" value="NEE23394.1"/>
    <property type="molecule type" value="Genomic_DNA"/>
</dbReference>
<gene>
    <name evidence="1" type="ORF">G3M58_95205</name>
</gene>
<feature type="non-terminal residue" evidence="1">
    <location>
        <position position="1"/>
    </location>
</feature>
<accession>A0A6G3Y0I4</accession>
<comment type="caution">
    <text evidence="1">The sequence shown here is derived from an EMBL/GenBank/DDBJ whole genome shotgun (WGS) entry which is preliminary data.</text>
</comment>
<dbReference type="AlphaFoldDB" id="A0A6G3Y0I4"/>